<dbReference type="InterPro" id="IPR036397">
    <property type="entry name" value="RNaseH_sf"/>
</dbReference>
<dbReference type="PANTHER" id="PTHR37984:SF8">
    <property type="entry name" value="CCHC-TYPE DOMAIN-CONTAINING PROTEIN"/>
    <property type="match status" value="1"/>
</dbReference>
<organism evidence="1 2">
    <name type="scientific">Lepeophtheirus salmonis</name>
    <name type="common">Salmon louse</name>
    <name type="synonym">Caligus salmonis</name>
    <dbReference type="NCBI Taxonomy" id="72036"/>
    <lineage>
        <taxon>Eukaryota</taxon>
        <taxon>Metazoa</taxon>
        <taxon>Ecdysozoa</taxon>
        <taxon>Arthropoda</taxon>
        <taxon>Crustacea</taxon>
        <taxon>Multicrustacea</taxon>
        <taxon>Hexanauplia</taxon>
        <taxon>Copepoda</taxon>
        <taxon>Siphonostomatoida</taxon>
        <taxon>Caligidae</taxon>
        <taxon>Lepeophtheirus</taxon>
    </lineage>
</organism>
<comment type="caution">
    <text evidence="1">The sequence shown here is derived from an EMBL/GenBank/DDBJ whole genome shotgun (WGS) entry which is preliminary data.</text>
</comment>
<evidence type="ECO:0000313" key="2">
    <source>
        <dbReference type="Proteomes" id="UP000675881"/>
    </source>
</evidence>
<protein>
    <submittedName>
        <fullName evidence="1">(salmon louse) hypothetical protein</fullName>
    </submittedName>
</protein>
<reference evidence="1" key="1">
    <citation type="submission" date="2021-02" db="EMBL/GenBank/DDBJ databases">
        <authorList>
            <person name="Bekaert M."/>
        </authorList>
    </citation>
    <scope>NUCLEOTIDE SEQUENCE</scope>
    <source>
        <strain evidence="1">IoA-00</strain>
    </source>
</reference>
<dbReference type="InterPro" id="IPR043502">
    <property type="entry name" value="DNA/RNA_pol_sf"/>
</dbReference>
<dbReference type="AlphaFoldDB" id="A0A817FER4"/>
<dbReference type="Proteomes" id="UP000675881">
    <property type="component" value="Unassembled WGS sequence"/>
</dbReference>
<dbReference type="Gene3D" id="3.30.420.10">
    <property type="entry name" value="Ribonuclease H-like superfamily/Ribonuclease H"/>
    <property type="match status" value="1"/>
</dbReference>
<name>A0A817FER4_LEPSM</name>
<dbReference type="InterPro" id="IPR050951">
    <property type="entry name" value="Retrovirus_Pol_polyprotein"/>
</dbReference>
<dbReference type="PANTHER" id="PTHR37984">
    <property type="entry name" value="PROTEIN CBG26694"/>
    <property type="match status" value="1"/>
</dbReference>
<proteinExistence type="predicted"/>
<dbReference type="GO" id="GO:0071897">
    <property type="term" value="P:DNA biosynthetic process"/>
    <property type="evidence" value="ECO:0007669"/>
    <property type="project" value="UniProtKB-ARBA"/>
</dbReference>
<evidence type="ECO:0000313" key="1">
    <source>
        <dbReference type="EMBL" id="CAF2748036.1"/>
    </source>
</evidence>
<dbReference type="Gene3D" id="3.10.10.10">
    <property type="entry name" value="HIV Type 1 Reverse Transcriptase, subunit A, domain 1"/>
    <property type="match status" value="1"/>
</dbReference>
<dbReference type="EMBL" id="CAJNVT010000238">
    <property type="protein sequence ID" value="CAF2748036.1"/>
    <property type="molecule type" value="Genomic_DNA"/>
</dbReference>
<dbReference type="SUPFAM" id="SSF56672">
    <property type="entry name" value="DNA/RNA polymerases"/>
    <property type="match status" value="1"/>
</dbReference>
<sequence length="373" mass="42243">MVYITDEFSNVFEGLGTLQGQVYLKLNDPVQPAISTSRRIPMALQPKVKAELDRLVSIRVIEHISEPTPWVSQIVIVEKKSGNMRISLDSRNLNKPLKTCAVVFGLQKFHHCNYGRDLDITADHKPLVSITVTPLYLAPRRLQALLLRTQKYSFTLNYKPGSQIPIVDALSLDPLPERSHYDIVTVNLINFSLIKANRLEQIKNATTKQWGFTHNYSSPRNFKANGAAEAAVKQAKRLLRKASHRKQYPYLGLLNLHNAPVEELNCSPSQLLLGRLTKTQLPTTLGMLEPNIVATLEKQIHQKESTKMNVVSRVNSKLGNLKQLQSRDIVCIEPTYEVCTQDGNDLRHNRQLRLEPYGMDEIPINNDLNDQIA</sequence>
<accession>A0A817FER4</accession>
<gene>
    <name evidence="1" type="ORF">LSAA_389</name>
</gene>
<keyword evidence="2" id="KW-1185">Reference proteome</keyword>
<dbReference type="GO" id="GO:0003676">
    <property type="term" value="F:nucleic acid binding"/>
    <property type="evidence" value="ECO:0007669"/>
    <property type="project" value="InterPro"/>
</dbReference>